<accession>A0ABY6LBV9</accession>
<comment type="subcellular location">
    <subcellularLocation>
        <location evidence="1">Nucleus</location>
    </subcellularLocation>
</comment>
<dbReference type="InterPro" id="IPR036397">
    <property type="entry name" value="RNaseH_sf"/>
</dbReference>
<dbReference type="Gene3D" id="3.30.420.10">
    <property type="entry name" value="Ribonuclease H-like superfamily/Ribonuclease H"/>
    <property type="match status" value="1"/>
</dbReference>
<dbReference type="InterPro" id="IPR036880">
    <property type="entry name" value="Kunitz_BPTI_sf"/>
</dbReference>
<evidence type="ECO:0000313" key="5">
    <source>
        <dbReference type="Proteomes" id="UP001235939"/>
    </source>
</evidence>
<evidence type="ECO:0000256" key="1">
    <source>
        <dbReference type="ARBA" id="ARBA00004123"/>
    </source>
</evidence>
<evidence type="ECO:0000313" key="4">
    <source>
        <dbReference type="EMBL" id="UYV78214.1"/>
    </source>
</evidence>
<feature type="region of interest" description="Disordered" evidence="2">
    <location>
        <begin position="287"/>
        <end position="313"/>
    </location>
</feature>
<dbReference type="PROSITE" id="PS50279">
    <property type="entry name" value="BPTI_KUNITZ_2"/>
    <property type="match status" value="2"/>
</dbReference>
<feature type="domain" description="BPTI/Kunitz inhibitor" evidence="3">
    <location>
        <begin position="406"/>
        <end position="456"/>
    </location>
</feature>
<dbReference type="SUPFAM" id="SSF57362">
    <property type="entry name" value="BPTI-like"/>
    <property type="match status" value="2"/>
</dbReference>
<dbReference type="Pfam" id="PF00014">
    <property type="entry name" value="Kunitz_BPTI"/>
    <property type="match status" value="2"/>
</dbReference>
<dbReference type="Pfam" id="PF17906">
    <property type="entry name" value="HTH_48"/>
    <property type="match status" value="1"/>
</dbReference>
<dbReference type="InterPro" id="IPR009057">
    <property type="entry name" value="Homeodomain-like_sf"/>
</dbReference>
<dbReference type="PANTHER" id="PTHR46060:SF1">
    <property type="entry name" value="MARINER MOS1 TRANSPOSASE-LIKE PROTEIN"/>
    <property type="match status" value="1"/>
</dbReference>
<dbReference type="InterPro" id="IPR052709">
    <property type="entry name" value="Transposase-MT_Hybrid"/>
</dbReference>
<proteinExistence type="predicted"/>
<dbReference type="InterPro" id="IPR001888">
    <property type="entry name" value="Transposase_1"/>
</dbReference>
<organism evidence="4 5">
    <name type="scientific">Cordylochernes scorpioides</name>
    <dbReference type="NCBI Taxonomy" id="51811"/>
    <lineage>
        <taxon>Eukaryota</taxon>
        <taxon>Metazoa</taxon>
        <taxon>Ecdysozoa</taxon>
        <taxon>Arthropoda</taxon>
        <taxon>Chelicerata</taxon>
        <taxon>Arachnida</taxon>
        <taxon>Pseudoscorpiones</taxon>
        <taxon>Cheliferoidea</taxon>
        <taxon>Chernetidae</taxon>
        <taxon>Cordylochernes</taxon>
    </lineage>
</organism>
<protein>
    <recommendedName>
        <fullName evidence="3">BPTI/Kunitz inhibitor domain-containing protein</fullName>
    </recommendedName>
</protein>
<dbReference type="InterPro" id="IPR020901">
    <property type="entry name" value="Prtase_inh_Kunz-CS"/>
</dbReference>
<dbReference type="PANTHER" id="PTHR46060">
    <property type="entry name" value="MARINER MOS1 TRANSPOSASE-LIKE PROTEIN"/>
    <property type="match status" value="1"/>
</dbReference>
<dbReference type="InterPro" id="IPR041426">
    <property type="entry name" value="Mos1_HTH"/>
</dbReference>
<evidence type="ECO:0000256" key="2">
    <source>
        <dbReference type="SAM" id="MobiDB-lite"/>
    </source>
</evidence>
<dbReference type="SUPFAM" id="SSF46689">
    <property type="entry name" value="Homeodomain-like"/>
    <property type="match status" value="1"/>
</dbReference>
<evidence type="ECO:0000259" key="3">
    <source>
        <dbReference type="PROSITE" id="PS50279"/>
    </source>
</evidence>
<dbReference type="Pfam" id="PF01359">
    <property type="entry name" value="Transposase_1"/>
    <property type="match status" value="1"/>
</dbReference>
<dbReference type="PRINTS" id="PR00759">
    <property type="entry name" value="BASICPTASE"/>
</dbReference>
<dbReference type="InterPro" id="IPR002223">
    <property type="entry name" value="Kunitz_BPTI"/>
</dbReference>
<feature type="compositionally biased region" description="Basic and acidic residues" evidence="2">
    <location>
        <begin position="51"/>
        <end position="60"/>
    </location>
</feature>
<dbReference type="CDD" id="cd00109">
    <property type="entry name" value="Kunitz-type"/>
    <property type="match status" value="1"/>
</dbReference>
<feature type="region of interest" description="Disordered" evidence="2">
    <location>
        <begin position="51"/>
        <end position="70"/>
    </location>
</feature>
<dbReference type="EMBL" id="CP092878">
    <property type="protein sequence ID" value="UYV78214.1"/>
    <property type="molecule type" value="Genomic_DNA"/>
</dbReference>
<reference evidence="4 5" key="1">
    <citation type="submission" date="2022-01" db="EMBL/GenBank/DDBJ databases">
        <title>A chromosomal length assembly of Cordylochernes scorpioides.</title>
        <authorList>
            <person name="Zeh D."/>
            <person name="Zeh J."/>
        </authorList>
    </citation>
    <scope>NUCLEOTIDE SEQUENCE [LARGE SCALE GENOMIC DNA]</scope>
    <source>
        <strain evidence="4">IN4F17</strain>
        <tissue evidence="4">Whole Body</tissue>
    </source>
</reference>
<dbReference type="Proteomes" id="UP001235939">
    <property type="component" value="Chromosome 16"/>
</dbReference>
<gene>
    <name evidence="4" type="ORF">LAZ67_16000508</name>
</gene>
<name>A0ABY6LBV9_9ARAC</name>
<dbReference type="SMART" id="SM00131">
    <property type="entry name" value="KU"/>
    <property type="match status" value="2"/>
</dbReference>
<sequence length="520" mass="58404">MEDQRICIKFYVKNGFKGAEIFWMLQTAYGDAVMSRRRVFEWYKRFKEGREETADNERSGRPSTSTTPEKVDKVLELVREDRRITVREVAEEAGISFGSTQSIMKDILGVRRLNAVLVPKDLTFDQKNARKETASLNLEATTDDPELLKRVITGDETWIYCFDSETTQQASEWRFKNEPRPKKARKAPSKVKVMLTVFFDYQGIVHHEFQQQGSTITADYYLGVLSFQELILVYRVAKLDITIPEVHLDLTRCKMTPIQTGSPNCNPFSVTQGAPRGGGLHYTPKGEEVALTPPPRGGLNRTKQRADTTTQCPTNKAVSQAAEFDETTLKAALGFEPGVNTTWSGRLQPDPLPGHLLGSGSAYIAGTGRGGLVWSNILSSDTMIRLLSLLVLAFVCLQVQGRAFYCHQDVNPGPCYGSFNRFFYNATSGSCQPFTYGGCSGNRNNFRNMEDCERICAEDYLPDHCSQEPATGPCKATLQRFYYDPSSNSCLKFIYGGCGGNGNNFRHYIQCERECKQCSW</sequence>
<dbReference type="Gene3D" id="4.10.410.10">
    <property type="entry name" value="Pancreatic trypsin inhibitor Kunitz domain"/>
    <property type="match status" value="2"/>
</dbReference>
<keyword evidence="5" id="KW-1185">Reference proteome</keyword>
<dbReference type="Gene3D" id="1.10.10.1450">
    <property type="match status" value="1"/>
</dbReference>
<dbReference type="PROSITE" id="PS00280">
    <property type="entry name" value="BPTI_KUNITZ_1"/>
    <property type="match status" value="2"/>
</dbReference>
<feature type="domain" description="BPTI/Kunitz inhibitor" evidence="3">
    <location>
        <begin position="465"/>
        <end position="515"/>
    </location>
</feature>